<name>A0A7U3YLA0_DESPD</name>
<organism evidence="2 3">
    <name type="scientific">Desulfobulbus propionicus (strain ATCC 33891 / DSM 2032 / VKM B-1956 / 1pr3)</name>
    <dbReference type="NCBI Taxonomy" id="577650"/>
    <lineage>
        <taxon>Bacteria</taxon>
        <taxon>Pseudomonadati</taxon>
        <taxon>Thermodesulfobacteriota</taxon>
        <taxon>Desulfobulbia</taxon>
        <taxon>Desulfobulbales</taxon>
        <taxon>Desulfobulbaceae</taxon>
        <taxon>Desulfobulbus</taxon>
    </lineage>
</organism>
<reference evidence="2 3" key="1">
    <citation type="journal article" date="2011" name="Stand. Genomic Sci.">
        <title>Complete genome sequence of Desulfobulbus propionicus type strain (1pr3).</title>
        <authorList>
            <person name="Pagani I."/>
            <person name="Lapidus A."/>
            <person name="Nolan M."/>
            <person name="Lucas S."/>
            <person name="Hammon N."/>
            <person name="Deshpande S."/>
            <person name="Cheng J.F."/>
            <person name="Chertkov O."/>
            <person name="Davenport K."/>
            <person name="Tapia R."/>
            <person name="Han C."/>
            <person name="Goodwin L."/>
            <person name="Pitluck S."/>
            <person name="Liolios K."/>
            <person name="Mavromatis K."/>
            <person name="Ivanova N."/>
            <person name="Mikhailova N."/>
            <person name="Pati A."/>
            <person name="Chen A."/>
            <person name="Palaniappan K."/>
            <person name="Land M."/>
            <person name="Hauser L."/>
            <person name="Chang Y.J."/>
            <person name="Jeffries C.D."/>
            <person name="Detter J.C."/>
            <person name="Brambilla E."/>
            <person name="Kannan K.P."/>
            <person name="Djao O.D."/>
            <person name="Rohde M."/>
            <person name="Pukall R."/>
            <person name="Spring S."/>
            <person name="Goker M."/>
            <person name="Sikorski J."/>
            <person name="Woyke T."/>
            <person name="Bristow J."/>
            <person name="Eisen J.A."/>
            <person name="Markowitz V."/>
            <person name="Hugenholtz P."/>
            <person name="Kyrpides N.C."/>
            <person name="Klenk H.P."/>
        </authorList>
    </citation>
    <scope>NUCLEOTIDE SEQUENCE [LARGE SCALE GENOMIC DNA]</scope>
    <source>
        <strain evidence="3">ATCC 33891 / DSM 2032 / 1pr3</strain>
    </source>
</reference>
<dbReference type="RefSeq" id="WP_015724005.1">
    <property type="nucleotide sequence ID" value="NC_014972.1"/>
</dbReference>
<dbReference type="AlphaFoldDB" id="A0A7U3YLA0"/>
<gene>
    <name evidence="2" type="ordered locus">Despr_1299</name>
</gene>
<dbReference type="KEGG" id="dpr:Despr_1299"/>
<protein>
    <submittedName>
        <fullName evidence="2">Uncharacterized protein</fullName>
    </submittedName>
</protein>
<proteinExistence type="predicted"/>
<dbReference type="Proteomes" id="UP000006365">
    <property type="component" value="Chromosome"/>
</dbReference>
<accession>A0A7U3YLA0</accession>
<feature type="signal peptide" evidence="1">
    <location>
        <begin position="1"/>
        <end position="26"/>
    </location>
</feature>
<evidence type="ECO:0000313" key="2">
    <source>
        <dbReference type="EMBL" id="ADW17463.1"/>
    </source>
</evidence>
<evidence type="ECO:0000256" key="1">
    <source>
        <dbReference type="SAM" id="SignalP"/>
    </source>
</evidence>
<keyword evidence="1" id="KW-0732">Signal</keyword>
<sequence length="220" mass="23878">MDRGGNVKWGIMAVVHTLAAASTALAGNVTPLAPLFANVNASYAGAEVIMPYLSQNDANKDGYRESLTYWYRIYKNNTNTPLLYSSTPKTGAYPAVSCTNPTWRESYTNPQFMRSGKWVVTGHDLNMECDSNAGDSEAHNTFVYVADVSKSGGAVNTLMFAKAELEAIELVDYNSDGVGDLMVSMHVEGAAVEQLRIVVKNLANWATLSDKVYAVSNVKD</sequence>
<dbReference type="EMBL" id="CP002364">
    <property type="protein sequence ID" value="ADW17463.1"/>
    <property type="molecule type" value="Genomic_DNA"/>
</dbReference>
<keyword evidence="3" id="KW-1185">Reference proteome</keyword>
<feature type="chain" id="PRO_5030505321" evidence="1">
    <location>
        <begin position="27"/>
        <end position="220"/>
    </location>
</feature>
<evidence type="ECO:0000313" key="3">
    <source>
        <dbReference type="Proteomes" id="UP000006365"/>
    </source>
</evidence>